<proteinExistence type="predicted"/>
<dbReference type="PANTHER" id="PTHR30121">
    <property type="entry name" value="UNCHARACTERIZED PROTEIN YJGR-RELATED"/>
    <property type="match status" value="1"/>
</dbReference>
<dbReference type="AlphaFoldDB" id="I0SVD3"/>
<comment type="caution">
    <text evidence="3">The sequence shown here is derived from an EMBL/GenBank/DDBJ whole genome shotgun (WGS) entry which is preliminary data.</text>
</comment>
<accession>I0SVD3</accession>
<organism evidence="3 4">
    <name type="scientific">Streptococcus mitis SK575</name>
    <dbReference type="NCBI Taxonomy" id="1095736"/>
    <lineage>
        <taxon>Bacteria</taxon>
        <taxon>Bacillati</taxon>
        <taxon>Bacillota</taxon>
        <taxon>Bacilli</taxon>
        <taxon>Lactobacillales</taxon>
        <taxon>Streptococcaceae</taxon>
        <taxon>Streptococcus</taxon>
        <taxon>Streptococcus mitis group</taxon>
    </lineage>
</organism>
<dbReference type="OrthoDB" id="3258326at2"/>
<dbReference type="EMBL" id="AICU01000084">
    <property type="protein sequence ID" value="EID27336.1"/>
    <property type="molecule type" value="Genomic_DNA"/>
</dbReference>
<dbReference type="Pfam" id="PF10412">
    <property type="entry name" value="TrwB_AAD_bind"/>
    <property type="match status" value="1"/>
</dbReference>
<dbReference type="Gene3D" id="3.40.50.300">
    <property type="entry name" value="P-loop containing nucleotide triphosphate hydrolases"/>
    <property type="match status" value="2"/>
</dbReference>
<dbReference type="RefSeq" id="WP_000828562.1">
    <property type="nucleotide sequence ID" value="NZ_AICU01000084.1"/>
</dbReference>
<dbReference type="Proteomes" id="UP000005505">
    <property type="component" value="Unassembled WGS sequence"/>
</dbReference>
<feature type="region of interest" description="Disordered" evidence="1">
    <location>
        <begin position="689"/>
        <end position="716"/>
    </location>
</feature>
<reference evidence="3 4" key="1">
    <citation type="submission" date="2012-02" db="EMBL/GenBank/DDBJ databases">
        <authorList>
            <person name="Harkins D.M."/>
            <person name="Madupu R."/>
            <person name="Durkin A.S."/>
            <person name="Torralba M."/>
            <person name="Methe B."/>
            <person name="Sutton G.G."/>
            <person name="Nelson K.E."/>
        </authorList>
    </citation>
    <scope>NUCLEOTIDE SEQUENCE [LARGE SCALE GENOMIC DNA]</scope>
    <source>
        <strain evidence="3 4">SK575</strain>
    </source>
</reference>
<evidence type="ECO:0000259" key="2">
    <source>
        <dbReference type="Pfam" id="PF10412"/>
    </source>
</evidence>
<feature type="domain" description="Type IV secretion system coupling protein TraD DNA-binding" evidence="2">
    <location>
        <begin position="298"/>
        <end position="623"/>
    </location>
</feature>
<dbReference type="PATRIC" id="fig|1095736.3.peg.1636"/>
<gene>
    <name evidence="3" type="ORF">HMPREF1048_0647</name>
</gene>
<dbReference type="SUPFAM" id="SSF52540">
    <property type="entry name" value="P-loop containing nucleoside triphosphate hydrolases"/>
    <property type="match status" value="1"/>
</dbReference>
<dbReference type="InterPro" id="IPR027417">
    <property type="entry name" value="P-loop_NTPase"/>
</dbReference>
<name>I0SVD3_STRMT</name>
<dbReference type="CDD" id="cd01127">
    <property type="entry name" value="TrwB_TraG_TraD_VirD4"/>
    <property type="match status" value="2"/>
</dbReference>
<protein>
    <recommendedName>
        <fullName evidence="2">Type IV secretion system coupling protein TraD DNA-binding domain-containing protein</fullName>
    </recommendedName>
</protein>
<sequence length="716" mass="81931">MKRPTNFEVFEMGYTRPVEFQDILDLMVRLSGYTRRQPFVLEIRLTKNEVRYLLLSSPLDTPYLHKMLQVSNDIQFAKLRPKERKTFEKAWRVAIKRNYFSLKTDGVENFTRSFLALCHHLKPLEEICVQIMVGKSRPPQPLARDLSHLNATWWQWISGNIPKLSKDTDKLIREKLRHAQFQADVRIGVRSDSHFRKNELYHTVLGSFRMLESSGVEFFLNQISSEKVNKVQIPWAFPLTLSSQELASFWLAPIGEGELAGIANIHPKILRLPLGYKVPDVPVRKFGESIKNEPLQILPRDATQHLLVLGGTGVGKSTLLAQFILTDIQAGRSTLLIDPKGDLVREVLAHFPKERRVDLVIIDPSSSNKIIGLNPFDLTRYTSPELVADMLLNLFQELFSDNWGIRTVDVLSHALTVMAQVENSNLPQLPQFLTNPVFRNQLLSQISDPFLLDFWQGYNQLSEANREVLISPVLNKVRQLLLRKELRAMLASTSKKFNLIELFTSKKVVLVNLNRGQIGVTNAKFIGSLITNYIYQLTLHQARLAPENRPFLPIYIDELGQFLKLPVDLEDALAVSRSMKVGYILASQNLTQLPSALRISILSNCRSKIIFTLEHHEAKELASQAPELTFEDFMTLAPFHFYAQMPIFYNHFKWVSGRSLPLSKNAQPIDKLYAESLERYGDDLANFENTQLQNKKNEIPPENLGRKKRGGQNGEN</sequence>
<evidence type="ECO:0000256" key="1">
    <source>
        <dbReference type="SAM" id="MobiDB-lite"/>
    </source>
</evidence>
<evidence type="ECO:0000313" key="3">
    <source>
        <dbReference type="EMBL" id="EID27336.1"/>
    </source>
</evidence>
<evidence type="ECO:0000313" key="4">
    <source>
        <dbReference type="Proteomes" id="UP000005505"/>
    </source>
</evidence>
<dbReference type="PANTHER" id="PTHR30121:SF6">
    <property type="entry name" value="SLR6007 PROTEIN"/>
    <property type="match status" value="1"/>
</dbReference>
<dbReference type="InterPro" id="IPR051162">
    <property type="entry name" value="T4SS_component"/>
</dbReference>
<dbReference type="InterPro" id="IPR019476">
    <property type="entry name" value="T4SS_TraD_DNA-bd"/>
</dbReference>